<gene>
    <name evidence="1" type="ORF">Z519_09610</name>
</gene>
<keyword evidence="2" id="KW-1185">Reference proteome</keyword>
<dbReference type="VEuPathDB" id="FungiDB:Z519_09610"/>
<accession>A0A0D2HY32</accession>
<sequence length="253" mass="27682">MNNIQIEIESEDRAVTQYGWNAWGEYLQDITSPDFFDINYRYISNTVVDAESETWAGSGVDVYSRADGETVSGLASSETSPNIWVAADNLAKRSHSTIMTDLGQTGTTTTATTSDRGGVPPNLLTNATALQYFSKNITYMQGFIVNAIPGPANDSYEALKEETRPLGTSPAVISTKYLCQVPKRKSLGALIISILVAELVFLQALWKVFTLGAEAWLTNKDPRGMLKVHIEIPLPPSLPVSPDAREVFERASE</sequence>
<proteinExistence type="predicted"/>
<dbReference type="RefSeq" id="XP_016616123.1">
    <property type="nucleotide sequence ID" value="XM_016767331.1"/>
</dbReference>
<dbReference type="EMBL" id="KN846995">
    <property type="protein sequence ID" value="KIW89454.1"/>
    <property type="molecule type" value="Genomic_DNA"/>
</dbReference>
<reference evidence="1" key="1">
    <citation type="submission" date="2015-01" db="EMBL/GenBank/DDBJ databases">
        <title>The Genome Sequence of Cladophialophora bantiana CBS 173.52.</title>
        <authorList>
            <consortium name="The Broad Institute Genomics Platform"/>
            <person name="Cuomo C."/>
            <person name="de Hoog S."/>
            <person name="Gorbushina A."/>
            <person name="Stielow B."/>
            <person name="Teixiera M."/>
            <person name="Abouelleil A."/>
            <person name="Chapman S.B."/>
            <person name="Priest M."/>
            <person name="Young S.K."/>
            <person name="Wortman J."/>
            <person name="Nusbaum C."/>
            <person name="Birren B."/>
        </authorList>
    </citation>
    <scope>NUCLEOTIDE SEQUENCE [LARGE SCALE GENOMIC DNA]</scope>
    <source>
        <strain evidence="1">CBS 173.52</strain>
    </source>
</reference>
<evidence type="ECO:0000313" key="2">
    <source>
        <dbReference type="Proteomes" id="UP000053789"/>
    </source>
</evidence>
<name>A0A0D2HY32_CLAB1</name>
<protein>
    <submittedName>
        <fullName evidence="1">Uncharacterized protein</fullName>
    </submittedName>
</protein>
<dbReference type="OrthoDB" id="3220769at2759"/>
<evidence type="ECO:0000313" key="1">
    <source>
        <dbReference type="EMBL" id="KIW89454.1"/>
    </source>
</evidence>
<dbReference type="GeneID" id="27702538"/>
<dbReference type="Proteomes" id="UP000053789">
    <property type="component" value="Unassembled WGS sequence"/>
</dbReference>
<dbReference type="AlphaFoldDB" id="A0A0D2HY32"/>
<organism evidence="1 2">
    <name type="scientific">Cladophialophora bantiana (strain ATCC 10958 / CBS 173.52 / CDC B-1940 / NIH 8579)</name>
    <name type="common">Xylohypha bantiana</name>
    <dbReference type="NCBI Taxonomy" id="1442370"/>
    <lineage>
        <taxon>Eukaryota</taxon>
        <taxon>Fungi</taxon>
        <taxon>Dikarya</taxon>
        <taxon>Ascomycota</taxon>
        <taxon>Pezizomycotina</taxon>
        <taxon>Eurotiomycetes</taxon>
        <taxon>Chaetothyriomycetidae</taxon>
        <taxon>Chaetothyriales</taxon>
        <taxon>Herpotrichiellaceae</taxon>
        <taxon>Cladophialophora</taxon>
    </lineage>
</organism>
<dbReference type="HOGENOM" id="CLU_096150_0_0_1"/>